<evidence type="ECO:0000313" key="2">
    <source>
        <dbReference type="EMBL" id="MFC7434387.1"/>
    </source>
</evidence>
<keyword evidence="3" id="KW-1185">Reference proteome</keyword>
<gene>
    <name evidence="2" type="ORF">ACFQNJ_07665</name>
</gene>
<accession>A0ABW2R8I2</accession>
<comment type="caution">
    <text evidence="2">The sequence shown here is derived from an EMBL/GenBank/DDBJ whole genome shotgun (WGS) entry which is preliminary data.</text>
</comment>
<dbReference type="Proteomes" id="UP001596495">
    <property type="component" value="Unassembled WGS sequence"/>
</dbReference>
<dbReference type="SUPFAM" id="SSF55073">
    <property type="entry name" value="Nucleotide cyclase"/>
    <property type="match status" value="1"/>
</dbReference>
<dbReference type="PANTHER" id="PTHR43081:SF19">
    <property type="entry name" value="PH-SENSITIVE ADENYLATE CYCLASE RV1264"/>
    <property type="match status" value="1"/>
</dbReference>
<dbReference type="Gene3D" id="3.40.50.10070">
    <property type="entry name" value="TolB, N-terminal domain"/>
    <property type="match status" value="1"/>
</dbReference>
<dbReference type="PROSITE" id="PS50125">
    <property type="entry name" value="GUANYLATE_CYCLASE_2"/>
    <property type="match status" value="1"/>
</dbReference>
<proteinExistence type="predicted"/>
<dbReference type="Gene3D" id="1.25.40.10">
    <property type="entry name" value="Tetratricopeptide repeat domain"/>
    <property type="match status" value="1"/>
</dbReference>
<dbReference type="InterPro" id="IPR001054">
    <property type="entry name" value="A/G_cyclase"/>
</dbReference>
<dbReference type="SUPFAM" id="SSF48452">
    <property type="entry name" value="TPR-like"/>
    <property type="match status" value="1"/>
</dbReference>
<dbReference type="Gene3D" id="3.30.70.1230">
    <property type="entry name" value="Nucleotide cyclase"/>
    <property type="match status" value="1"/>
</dbReference>
<protein>
    <submittedName>
        <fullName evidence="2">Adenylate/guanylate cyclase domain-containing protein</fullName>
        <ecNumber evidence="2">2.7.7.-</ecNumber>
    </submittedName>
</protein>
<sequence>MKLEAPVPVQHNKVVLVMDLVESVRLMAANEAFVVSAWHGFLQHAQDKVLPACSGRLVKSLGDGLLAEFDRSADAVKAAYAMHRYFDRTNERLPPEARLHLRAGIHATHLYIDTHDVFGHGVNLAARVTALAAPGETVITASVRDTVVDGIDGEVEDMGESYLKHWPEPVRTWRIWPANDTAPVARAAPQSPVHEDLRPTIAVIPFQGRGAAPEHQVVGELLADGVIGQLSRSHHLRVISRLSTAAFRDREIDLVDIQTRLDAGYVLSGSYVVMGDRIVVMAELTDARRSDVVWADRLTGEVMDLLQPESQLILQIVDAATQALLDNTVQRSLILPLPQLESNTLLLGGIALMHRSTARDLDRSRELLDAVTDRHRRVASPWAWLSKWHILQVVQGRCADPGIEFRRAIEAADRALDLEPNSSMALAIKGHAMCHLGGDLDASRRLLTDATQVNPNDPMAWLYSGFWSTMWGNPEDAVSESDKARALSPMDPQKFYLDMLAANSYLVANRHEEAIALCVSSLKRNRYHASTLRVLLTAQVESNRIQDAQETYKQIRAIQPDLTLRSFLAYSSQSTLRIRGAAALKAMGLPD</sequence>
<dbReference type="GO" id="GO:0016779">
    <property type="term" value="F:nucleotidyltransferase activity"/>
    <property type="evidence" value="ECO:0007669"/>
    <property type="project" value="UniProtKB-KW"/>
</dbReference>
<dbReference type="RefSeq" id="WP_382255675.1">
    <property type="nucleotide sequence ID" value="NZ_JBHTBX010000004.1"/>
</dbReference>
<keyword evidence="2" id="KW-0808">Transferase</keyword>
<name>A0ABW2R8I2_9BURK</name>
<reference evidence="3" key="1">
    <citation type="journal article" date="2019" name="Int. J. Syst. Evol. Microbiol.">
        <title>The Global Catalogue of Microorganisms (GCM) 10K type strain sequencing project: providing services to taxonomists for standard genome sequencing and annotation.</title>
        <authorList>
            <consortium name="The Broad Institute Genomics Platform"/>
            <consortium name="The Broad Institute Genome Sequencing Center for Infectious Disease"/>
            <person name="Wu L."/>
            <person name="Ma J."/>
        </authorList>
    </citation>
    <scope>NUCLEOTIDE SEQUENCE [LARGE SCALE GENOMIC DNA]</scope>
    <source>
        <strain evidence="3">CCUG 54518</strain>
    </source>
</reference>
<evidence type="ECO:0000313" key="3">
    <source>
        <dbReference type="Proteomes" id="UP001596495"/>
    </source>
</evidence>
<dbReference type="EC" id="2.7.7.-" evidence="2"/>
<keyword evidence="2" id="KW-0548">Nucleotidyltransferase</keyword>
<organism evidence="2 3">
    <name type="scientific">Hydrogenophaga bisanensis</name>
    <dbReference type="NCBI Taxonomy" id="439611"/>
    <lineage>
        <taxon>Bacteria</taxon>
        <taxon>Pseudomonadati</taxon>
        <taxon>Pseudomonadota</taxon>
        <taxon>Betaproteobacteria</taxon>
        <taxon>Burkholderiales</taxon>
        <taxon>Comamonadaceae</taxon>
        <taxon>Hydrogenophaga</taxon>
    </lineage>
</organism>
<dbReference type="EMBL" id="JBHTBX010000004">
    <property type="protein sequence ID" value="MFC7434387.1"/>
    <property type="molecule type" value="Genomic_DNA"/>
</dbReference>
<dbReference type="InterPro" id="IPR011990">
    <property type="entry name" value="TPR-like_helical_dom_sf"/>
</dbReference>
<dbReference type="InterPro" id="IPR029787">
    <property type="entry name" value="Nucleotide_cyclase"/>
</dbReference>
<dbReference type="InterPro" id="IPR050697">
    <property type="entry name" value="Adenylyl/Guanylyl_Cyclase_3/4"/>
</dbReference>
<dbReference type="CDD" id="cd07302">
    <property type="entry name" value="CHD"/>
    <property type="match status" value="1"/>
</dbReference>
<feature type="domain" description="Guanylate cyclase" evidence="1">
    <location>
        <begin position="14"/>
        <end position="129"/>
    </location>
</feature>
<evidence type="ECO:0000259" key="1">
    <source>
        <dbReference type="PROSITE" id="PS50125"/>
    </source>
</evidence>
<dbReference type="PANTHER" id="PTHR43081">
    <property type="entry name" value="ADENYLATE CYCLASE, TERMINAL-DIFFERENTIATION SPECIFIC-RELATED"/>
    <property type="match status" value="1"/>
</dbReference>